<dbReference type="AlphaFoldDB" id="A0A4U3LU20"/>
<keyword evidence="3" id="KW-0862">Zinc</keyword>
<evidence type="ECO:0000256" key="3">
    <source>
        <dbReference type="ARBA" id="ARBA00022833"/>
    </source>
</evidence>
<evidence type="ECO:0000256" key="1">
    <source>
        <dbReference type="ARBA" id="ARBA00022723"/>
    </source>
</evidence>
<reference evidence="8 9" key="1">
    <citation type="submission" date="2019-04" db="EMBL/GenBank/DDBJ databases">
        <title>Kribbella sp. NEAU-THZ 27 nov., a novel actinomycete isolated from soil.</title>
        <authorList>
            <person name="Duan L."/>
        </authorList>
    </citation>
    <scope>NUCLEOTIDE SEQUENCE [LARGE SCALE GENOMIC DNA]</scope>
    <source>
        <strain evidence="9">NEAU-THZ27</strain>
    </source>
</reference>
<dbReference type="PANTHER" id="PTHR33823">
    <property type="entry name" value="RNA POLYMERASE-BINDING TRANSCRIPTION FACTOR DKSA-RELATED"/>
    <property type="match status" value="1"/>
</dbReference>
<sequence>MATSAQKKSAPQRSAAAKKSAAKKSEPVQKTTARKAPAKTAPAKKTPAKKSASTSTAAKKAPAKKIPAKEAQTKRVAMKTNENRTPATAPAKSAAHTAETFKVKPGEDPWTAAELAELRTELEGEVEHLKEEIRDAEQEIAGLFRDGSDGAGNDQADVGSTTLERYHELSLANNARDMLNQIEFALTRIDDGTYGVCENCGNAIGKGRLQAFPRATLCVSCKERQERR</sequence>
<feature type="compositionally biased region" description="Low complexity" evidence="6">
    <location>
        <begin position="85"/>
        <end position="98"/>
    </location>
</feature>
<dbReference type="InterPro" id="IPR000962">
    <property type="entry name" value="Znf_DskA_TraR"/>
</dbReference>
<evidence type="ECO:0000313" key="8">
    <source>
        <dbReference type="EMBL" id="TKK79588.1"/>
    </source>
</evidence>
<protein>
    <submittedName>
        <fullName evidence="8">DNA-binding protein</fullName>
    </submittedName>
</protein>
<feature type="domain" description="Zinc finger DksA/TraR C4-type" evidence="7">
    <location>
        <begin position="192"/>
        <end position="227"/>
    </location>
</feature>
<dbReference type="RefSeq" id="WP_137254544.1">
    <property type="nucleotide sequence ID" value="NZ_JBHSPQ010000001.1"/>
</dbReference>
<dbReference type="GO" id="GO:0003677">
    <property type="term" value="F:DNA binding"/>
    <property type="evidence" value="ECO:0007669"/>
    <property type="project" value="UniProtKB-KW"/>
</dbReference>
<feature type="compositionally biased region" description="Low complexity" evidence="6">
    <location>
        <begin position="38"/>
        <end position="60"/>
    </location>
</feature>
<dbReference type="PANTHER" id="PTHR33823:SF2">
    <property type="entry name" value="RNA POLYMERASE-BINDING TRANSCRIPTION FACTOR DKSA"/>
    <property type="match status" value="1"/>
</dbReference>
<evidence type="ECO:0000256" key="6">
    <source>
        <dbReference type="SAM" id="MobiDB-lite"/>
    </source>
</evidence>
<dbReference type="Proteomes" id="UP000305836">
    <property type="component" value="Unassembled WGS sequence"/>
</dbReference>
<dbReference type="GO" id="GO:0008270">
    <property type="term" value="F:zinc ion binding"/>
    <property type="evidence" value="ECO:0007669"/>
    <property type="project" value="UniProtKB-KW"/>
</dbReference>
<dbReference type="InterPro" id="IPR037187">
    <property type="entry name" value="DnaK_N"/>
</dbReference>
<keyword evidence="8" id="KW-0238">DNA-binding</keyword>
<dbReference type="SUPFAM" id="SSF109635">
    <property type="entry name" value="DnaK suppressor protein DksA, alpha-hairpin domain"/>
    <property type="match status" value="1"/>
</dbReference>
<evidence type="ECO:0000256" key="5">
    <source>
        <dbReference type="SAM" id="Coils"/>
    </source>
</evidence>
<keyword evidence="2" id="KW-0863">Zinc-finger</keyword>
<dbReference type="SUPFAM" id="SSF57716">
    <property type="entry name" value="Glucocorticoid receptor-like (DNA-binding domain)"/>
    <property type="match status" value="1"/>
</dbReference>
<feature type="coiled-coil region" evidence="5">
    <location>
        <begin position="112"/>
        <end position="146"/>
    </location>
</feature>
<evidence type="ECO:0000259" key="7">
    <source>
        <dbReference type="Pfam" id="PF01258"/>
    </source>
</evidence>
<dbReference type="InterPro" id="IPR020458">
    <property type="entry name" value="Znf_DskA_TraR_CS"/>
</dbReference>
<proteinExistence type="predicted"/>
<evidence type="ECO:0000256" key="4">
    <source>
        <dbReference type="PROSITE-ProRule" id="PRU00510"/>
    </source>
</evidence>
<accession>A0A4U3LU20</accession>
<feature type="zinc finger region" description="dksA C4-type" evidence="4">
    <location>
        <begin position="197"/>
        <end position="221"/>
    </location>
</feature>
<evidence type="ECO:0000313" key="9">
    <source>
        <dbReference type="Proteomes" id="UP000305836"/>
    </source>
</evidence>
<comment type="caution">
    <text evidence="8">The sequence shown here is derived from an EMBL/GenBank/DDBJ whole genome shotgun (WGS) entry which is preliminary data.</text>
</comment>
<dbReference type="OrthoDB" id="9803742at2"/>
<dbReference type="PROSITE" id="PS01102">
    <property type="entry name" value="ZF_DKSA_1"/>
    <property type="match status" value="1"/>
</dbReference>
<organism evidence="8 9">
    <name type="scientific">Kribbella jiaozuonensis</name>
    <dbReference type="NCBI Taxonomy" id="2575441"/>
    <lineage>
        <taxon>Bacteria</taxon>
        <taxon>Bacillati</taxon>
        <taxon>Actinomycetota</taxon>
        <taxon>Actinomycetes</taxon>
        <taxon>Propionibacteriales</taxon>
        <taxon>Kribbellaceae</taxon>
        <taxon>Kribbella</taxon>
    </lineage>
</organism>
<keyword evidence="9" id="KW-1185">Reference proteome</keyword>
<dbReference type="EMBL" id="SZPZ01000002">
    <property type="protein sequence ID" value="TKK79588.1"/>
    <property type="molecule type" value="Genomic_DNA"/>
</dbReference>
<gene>
    <name evidence="8" type="ORF">FDA38_14415</name>
</gene>
<dbReference type="PROSITE" id="PS51128">
    <property type="entry name" value="ZF_DKSA_2"/>
    <property type="match status" value="1"/>
</dbReference>
<dbReference type="Pfam" id="PF01258">
    <property type="entry name" value="zf-dskA_traR"/>
    <property type="match status" value="1"/>
</dbReference>
<name>A0A4U3LU20_9ACTN</name>
<keyword evidence="1" id="KW-0479">Metal-binding</keyword>
<feature type="compositionally biased region" description="Low complexity" evidence="6">
    <location>
        <begin position="1"/>
        <end position="19"/>
    </location>
</feature>
<feature type="region of interest" description="Disordered" evidence="6">
    <location>
        <begin position="1"/>
        <end position="102"/>
    </location>
</feature>
<dbReference type="Gene3D" id="1.20.120.910">
    <property type="entry name" value="DksA, coiled-coil domain"/>
    <property type="match status" value="1"/>
</dbReference>
<keyword evidence="5" id="KW-0175">Coiled coil</keyword>
<evidence type="ECO:0000256" key="2">
    <source>
        <dbReference type="ARBA" id="ARBA00022771"/>
    </source>
</evidence>